<dbReference type="AlphaFoldDB" id="A0A814WP45"/>
<evidence type="ECO:0000256" key="3">
    <source>
        <dbReference type="SAM" id="Phobius"/>
    </source>
</evidence>
<feature type="transmembrane region" description="Helical" evidence="3">
    <location>
        <begin position="70"/>
        <end position="92"/>
    </location>
</feature>
<dbReference type="InterPro" id="IPR043504">
    <property type="entry name" value="Peptidase_S1_PA_chymotrypsin"/>
</dbReference>
<evidence type="ECO:0000256" key="1">
    <source>
        <dbReference type="ARBA" id="ARBA00023157"/>
    </source>
</evidence>
<keyword evidence="1" id="KW-1015">Disulfide bond</keyword>
<comment type="caution">
    <text evidence="5">The sequence shown here is derived from an EMBL/GenBank/DDBJ whole genome shotgun (WGS) entry which is preliminary data.</text>
</comment>
<feature type="compositionally biased region" description="Basic residues" evidence="2">
    <location>
        <begin position="202"/>
        <end position="211"/>
    </location>
</feature>
<organism evidence="5 6">
    <name type="scientific">Adineta ricciae</name>
    <name type="common">Rotifer</name>
    <dbReference type="NCBI Taxonomy" id="249248"/>
    <lineage>
        <taxon>Eukaryota</taxon>
        <taxon>Metazoa</taxon>
        <taxon>Spiralia</taxon>
        <taxon>Gnathifera</taxon>
        <taxon>Rotifera</taxon>
        <taxon>Eurotatoria</taxon>
        <taxon>Bdelloidea</taxon>
        <taxon>Adinetida</taxon>
        <taxon>Adinetidae</taxon>
        <taxon>Adineta</taxon>
    </lineage>
</organism>
<evidence type="ECO:0000313" key="6">
    <source>
        <dbReference type="Proteomes" id="UP000663828"/>
    </source>
</evidence>
<dbReference type="GO" id="GO:0004252">
    <property type="term" value="F:serine-type endopeptidase activity"/>
    <property type="evidence" value="ECO:0007669"/>
    <property type="project" value="InterPro"/>
</dbReference>
<keyword evidence="3" id="KW-0472">Membrane</keyword>
<evidence type="ECO:0000313" key="5">
    <source>
        <dbReference type="EMBL" id="CAF1208260.1"/>
    </source>
</evidence>
<dbReference type="EMBL" id="CAJNOR010001842">
    <property type="protein sequence ID" value="CAF1208260.1"/>
    <property type="molecule type" value="Genomic_DNA"/>
</dbReference>
<dbReference type="GO" id="GO:0006508">
    <property type="term" value="P:proteolysis"/>
    <property type="evidence" value="ECO:0007669"/>
    <property type="project" value="InterPro"/>
</dbReference>
<dbReference type="InterPro" id="IPR001254">
    <property type="entry name" value="Trypsin_dom"/>
</dbReference>
<feature type="region of interest" description="Disordered" evidence="2">
    <location>
        <begin position="264"/>
        <end position="286"/>
    </location>
</feature>
<dbReference type="SUPFAM" id="SSF50494">
    <property type="entry name" value="Trypsin-like serine proteases"/>
    <property type="match status" value="1"/>
</dbReference>
<keyword evidence="3" id="KW-0812">Transmembrane</keyword>
<dbReference type="Proteomes" id="UP000663828">
    <property type="component" value="Unassembled WGS sequence"/>
</dbReference>
<dbReference type="PROSITE" id="PS50240">
    <property type="entry name" value="TRYPSIN_DOM"/>
    <property type="match status" value="1"/>
</dbReference>
<evidence type="ECO:0000259" key="4">
    <source>
        <dbReference type="PROSITE" id="PS50240"/>
    </source>
</evidence>
<name>A0A814WP45_ADIRI</name>
<dbReference type="InterPro" id="IPR009003">
    <property type="entry name" value="Peptidase_S1_PA"/>
</dbReference>
<protein>
    <recommendedName>
        <fullName evidence="4">Peptidase S1 domain-containing protein</fullName>
    </recommendedName>
</protein>
<feature type="region of interest" description="Disordered" evidence="2">
    <location>
        <begin position="202"/>
        <end position="237"/>
    </location>
</feature>
<dbReference type="Gene3D" id="2.40.10.10">
    <property type="entry name" value="Trypsin-like serine proteases"/>
    <property type="match status" value="1"/>
</dbReference>
<dbReference type="PANTHER" id="PTHR24253:SF153">
    <property type="entry name" value="SERINE PROTEASE HEPSIN"/>
    <property type="match status" value="1"/>
</dbReference>
<feature type="domain" description="Peptidase S1" evidence="4">
    <location>
        <begin position="49"/>
        <end position="260"/>
    </location>
</feature>
<accession>A0A814WP45</accession>
<feature type="transmembrane region" description="Helical" evidence="3">
    <location>
        <begin position="178"/>
        <end position="198"/>
    </location>
</feature>
<dbReference type="PANTHER" id="PTHR24253">
    <property type="entry name" value="TRANSMEMBRANE PROTEASE SERINE"/>
    <property type="match status" value="1"/>
</dbReference>
<dbReference type="SMART" id="SM00020">
    <property type="entry name" value="Tryp_SPc"/>
    <property type="match status" value="1"/>
</dbReference>
<sequence>MIVSDYFDSYRVSSHHSLHLFENPYECDHATEKCGCSLNPPIFARIKRIVGGEQVIIRQSWPWMVSIRKWGHRICGGVLISSPFILIAVGIIQQSNLTRQYNRIRTVIKVYLHSDWNAERRHNDLAIPQLERPLDKRFSNKIRLPEKSDVVPVDSEVIAIGFSREKESKFEQYNRSKWFFLVIIPVLIIVGLFCWYSHRRQQNPPNRKRKGLISSASLPKPEHLSSPVKPNLPIKSRSMTSSHFTNADIVYLDNLVRTASNRSLWPQDHPKHKLRRIPSGQTHNKT</sequence>
<keyword evidence="3" id="KW-1133">Transmembrane helix</keyword>
<dbReference type="Pfam" id="PF00089">
    <property type="entry name" value="Trypsin"/>
    <property type="match status" value="1"/>
</dbReference>
<keyword evidence="6" id="KW-1185">Reference proteome</keyword>
<proteinExistence type="predicted"/>
<gene>
    <name evidence="5" type="ORF">XAT740_LOCUS24049</name>
</gene>
<reference evidence="5" key="1">
    <citation type="submission" date="2021-02" db="EMBL/GenBank/DDBJ databases">
        <authorList>
            <person name="Nowell W R."/>
        </authorList>
    </citation>
    <scope>NUCLEOTIDE SEQUENCE</scope>
</reference>
<evidence type="ECO:0000256" key="2">
    <source>
        <dbReference type="SAM" id="MobiDB-lite"/>
    </source>
</evidence>